<evidence type="ECO:0000256" key="2">
    <source>
        <dbReference type="ARBA" id="ARBA00022801"/>
    </source>
</evidence>
<comment type="similarity">
    <text evidence="1 4">Belongs to the glycosyl hydrolase 5 (cellulase A) family.</text>
</comment>
<gene>
    <name evidence="8" type="ORF">GQ55_6G072700</name>
</gene>
<dbReference type="InterPro" id="IPR057232">
    <property type="entry name" value="DUF7910"/>
</dbReference>
<reference evidence="8 9" key="1">
    <citation type="submission" date="2018-04" db="EMBL/GenBank/DDBJ databases">
        <title>WGS assembly of Panicum hallii var. hallii HAL2.</title>
        <authorList>
            <person name="Lovell J."/>
            <person name="Jenkins J."/>
            <person name="Lowry D."/>
            <person name="Mamidi S."/>
            <person name="Sreedasyam A."/>
            <person name="Weng X."/>
            <person name="Barry K."/>
            <person name="Bonette J."/>
            <person name="Campitelli B."/>
            <person name="Daum C."/>
            <person name="Gordon S."/>
            <person name="Gould B."/>
            <person name="Lipzen A."/>
            <person name="MacQueen A."/>
            <person name="Palacio-Mejia J."/>
            <person name="Plott C."/>
            <person name="Shakirov E."/>
            <person name="Shu S."/>
            <person name="Yoshinaga Y."/>
            <person name="Zane M."/>
            <person name="Rokhsar D."/>
            <person name="Grimwood J."/>
            <person name="Schmutz J."/>
            <person name="Juenger T."/>
        </authorList>
    </citation>
    <scope>NUCLEOTIDE SEQUENCE [LARGE SCALE GENOMIC DNA]</scope>
    <source>
        <strain evidence="9">cv. HAL2</strain>
    </source>
</reference>
<dbReference type="GO" id="GO:0051017">
    <property type="term" value="P:actin filament bundle assembly"/>
    <property type="evidence" value="ECO:0007669"/>
    <property type="project" value="TreeGrafter"/>
</dbReference>
<feature type="signal peptide" evidence="5">
    <location>
        <begin position="1"/>
        <end position="29"/>
    </location>
</feature>
<dbReference type="PANTHER" id="PTHR10551:SF28">
    <property type="entry name" value="OS05G0244500 PROTEIN"/>
    <property type="match status" value="1"/>
</dbReference>
<dbReference type="GO" id="GO:0004553">
    <property type="term" value="F:hydrolase activity, hydrolyzing O-glycosyl compounds"/>
    <property type="evidence" value="ECO:0007669"/>
    <property type="project" value="InterPro"/>
</dbReference>
<dbReference type="GO" id="GO:0015629">
    <property type="term" value="C:actin cytoskeleton"/>
    <property type="evidence" value="ECO:0007669"/>
    <property type="project" value="TreeGrafter"/>
</dbReference>
<keyword evidence="2 4" id="KW-0378">Hydrolase</keyword>
<dbReference type="Gene3D" id="2.80.10.50">
    <property type="match status" value="1"/>
</dbReference>
<dbReference type="InterPro" id="IPR010431">
    <property type="entry name" value="Fascin"/>
</dbReference>
<dbReference type="InterPro" id="IPR001547">
    <property type="entry name" value="Glyco_hydro_5"/>
</dbReference>
<dbReference type="STRING" id="1504633.A0A2T7D4W9"/>
<evidence type="ECO:0000256" key="1">
    <source>
        <dbReference type="ARBA" id="ARBA00005641"/>
    </source>
</evidence>
<evidence type="ECO:0000256" key="4">
    <source>
        <dbReference type="RuleBase" id="RU361153"/>
    </source>
</evidence>
<dbReference type="GO" id="GO:0007163">
    <property type="term" value="P:establishment or maintenance of cell polarity"/>
    <property type="evidence" value="ECO:0007669"/>
    <property type="project" value="TreeGrafter"/>
</dbReference>
<dbReference type="PANTHER" id="PTHR10551">
    <property type="entry name" value="FASCIN"/>
    <property type="match status" value="1"/>
</dbReference>
<keyword evidence="9" id="KW-1185">Reference proteome</keyword>
<evidence type="ECO:0000313" key="9">
    <source>
        <dbReference type="Proteomes" id="UP000244336"/>
    </source>
</evidence>
<name>A0A2T7D4W9_9POAL</name>
<evidence type="ECO:0000256" key="5">
    <source>
        <dbReference type="SAM" id="SignalP"/>
    </source>
</evidence>
<dbReference type="SUPFAM" id="SSF50405">
    <property type="entry name" value="Actin-crosslinking proteins"/>
    <property type="match status" value="1"/>
</dbReference>
<dbReference type="AlphaFoldDB" id="A0A2T7D4W9"/>
<dbReference type="Gene3D" id="3.20.20.80">
    <property type="entry name" value="Glycosidases"/>
    <property type="match status" value="1"/>
</dbReference>
<evidence type="ECO:0000259" key="6">
    <source>
        <dbReference type="Pfam" id="PF00150"/>
    </source>
</evidence>
<dbReference type="GO" id="GO:0016477">
    <property type="term" value="P:cell migration"/>
    <property type="evidence" value="ECO:0007669"/>
    <property type="project" value="TreeGrafter"/>
</dbReference>
<dbReference type="OrthoDB" id="62120at2759"/>
<dbReference type="Pfam" id="PF00150">
    <property type="entry name" value="Cellulase"/>
    <property type="match status" value="1"/>
</dbReference>
<organism evidence="8 9">
    <name type="scientific">Panicum hallii var. hallii</name>
    <dbReference type="NCBI Taxonomy" id="1504633"/>
    <lineage>
        <taxon>Eukaryota</taxon>
        <taxon>Viridiplantae</taxon>
        <taxon>Streptophyta</taxon>
        <taxon>Embryophyta</taxon>
        <taxon>Tracheophyta</taxon>
        <taxon>Spermatophyta</taxon>
        <taxon>Magnoliopsida</taxon>
        <taxon>Liliopsida</taxon>
        <taxon>Poales</taxon>
        <taxon>Poaceae</taxon>
        <taxon>PACMAD clade</taxon>
        <taxon>Panicoideae</taxon>
        <taxon>Panicodae</taxon>
        <taxon>Paniceae</taxon>
        <taxon>Panicinae</taxon>
        <taxon>Panicum</taxon>
        <taxon>Panicum sect. Panicum</taxon>
    </lineage>
</organism>
<keyword evidence="5" id="KW-0732">Signal</keyword>
<sequence length="517" mass="56732">MTSGHGSSSRRLFLERLWFVVALCSLAHGKSTSGPSHPGLPVRAVSLGGWLVTEGWILPSLFDGIPNKDLMDGSSLQFRSLAWNANLTAERGGGAAVVAVPDSQLNGSYATFKVWRIDETTFNFRVFNQQFISVWRNGAVLATAATPGPAETFQIVRNAGDKNRVRIRAPNGRFLQVKRDHSVTADHGESTSWGDDDPSVFAMTNVGDMHGEFQICNGYGTGKAAAVLRNHWNTFIVEEDFEFIASNGLNAVRIPVGWWIASDPNPPAPYVGGSLDALDKAFKWAEKYKLGVIIDLHAAPGSQNGYEHSASRDGSQEWGTTDASIALTVQVIDFLASRYAASPSLLAMGLMNEPMAPGVTLDSLVRYYRAGYAAVRRHTPRAYVVMSSRLAGGSDELLRFAGIGGLPGAVIDVHYYVFNSSFTNLTAQQNIDFIKTNYAADLRGLTRQNGPLSFVGEWVAVWNVPNATKAEYQRLAQVQMEVYGQATFGWAYWTLKNVNNYWSLEWMIKNGYISLKH</sequence>
<dbReference type="InterPro" id="IPR008999">
    <property type="entry name" value="Actin-crosslinking"/>
</dbReference>
<feature type="chain" id="PRO_5015433565" evidence="5">
    <location>
        <begin position="30"/>
        <end position="517"/>
    </location>
</feature>
<dbReference type="FunFam" id="3.20.20.80:FF:000067">
    <property type="entry name" value="Glucan 1,3-beta-glucosidase A"/>
    <property type="match status" value="1"/>
</dbReference>
<dbReference type="GO" id="GO:0051015">
    <property type="term" value="F:actin filament binding"/>
    <property type="evidence" value="ECO:0007669"/>
    <property type="project" value="InterPro"/>
</dbReference>
<evidence type="ECO:0000259" key="7">
    <source>
        <dbReference type="Pfam" id="PF25490"/>
    </source>
</evidence>
<evidence type="ECO:0000313" key="8">
    <source>
        <dbReference type="EMBL" id="PUZ50625.1"/>
    </source>
</evidence>
<evidence type="ECO:0000256" key="3">
    <source>
        <dbReference type="ARBA" id="ARBA00023295"/>
    </source>
</evidence>
<accession>A0A2T7D4W9</accession>
<dbReference type="Proteomes" id="UP000244336">
    <property type="component" value="Chromosome 6"/>
</dbReference>
<dbReference type="Gramene" id="PUZ50625">
    <property type="protein sequence ID" value="PUZ50625"/>
    <property type="gene ID" value="GQ55_6G072700"/>
</dbReference>
<feature type="domain" description="Glycoside hydrolase family 5" evidence="6">
    <location>
        <begin position="228"/>
        <end position="497"/>
    </location>
</feature>
<feature type="domain" description="DUF7910" evidence="7">
    <location>
        <begin position="67"/>
        <end position="206"/>
    </location>
</feature>
<dbReference type="GO" id="GO:0005737">
    <property type="term" value="C:cytoplasm"/>
    <property type="evidence" value="ECO:0007669"/>
    <property type="project" value="TreeGrafter"/>
</dbReference>
<proteinExistence type="inferred from homology"/>
<keyword evidence="3 4" id="KW-0326">Glycosidase</keyword>
<dbReference type="SUPFAM" id="SSF51445">
    <property type="entry name" value="(Trans)glycosidases"/>
    <property type="match status" value="1"/>
</dbReference>
<dbReference type="EMBL" id="CM009754">
    <property type="protein sequence ID" value="PUZ50625.1"/>
    <property type="molecule type" value="Genomic_DNA"/>
</dbReference>
<dbReference type="GO" id="GO:0000272">
    <property type="term" value="P:polysaccharide catabolic process"/>
    <property type="evidence" value="ECO:0007669"/>
    <property type="project" value="InterPro"/>
</dbReference>
<protein>
    <submittedName>
        <fullName evidence="8">Uncharacterized protein</fullName>
    </submittedName>
</protein>
<dbReference type="InterPro" id="IPR017853">
    <property type="entry name" value="GH"/>
</dbReference>
<dbReference type="CDD" id="cd00257">
    <property type="entry name" value="beta-trefoil_FSCN-like"/>
    <property type="match status" value="1"/>
</dbReference>
<dbReference type="Pfam" id="PF25490">
    <property type="entry name" value="DUF7910"/>
    <property type="match status" value="1"/>
</dbReference>